<dbReference type="EMBL" id="CM047899">
    <property type="protein sequence ID" value="KAJ0103556.1"/>
    <property type="molecule type" value="Genomic_DNA"/>
</dbReference>
<evidence type="ECO:0000313" key="2">
    <source>
        <dbReference type="Proteomes" id="UP001164250"/>
    </source>
</evidence>
<protein>
    <submittedName>
        <fullName evidence="1">Uncharacterized protein</fullName>
    </submittedName>
</protein>
<proteinExistence type="predicted"/>
<evidence type="ECO:0000313" key="1">
    <source>
        <dbReference type="EMBL" id="KAJ0103556.1"/>
    </source>
</evidence>
<sequence length="144" mass="16069">MLDEDSEDSGRFLSVKKNQAALVEAAWKLWIEGRPLELIDKAESFTPLKALSECSLPQPKQPGFFIERDTLVADNPLIKNEPCSVNEITITSLEAGLKINALFYFQANNPSEDMVDVTVYVFLGSSDYSRSCFKVVLSITAQLF</sequence>
<reference evidence="2" key="1">
    <citation type="journal article" date="2023" name="G3 (Bethesda)">
        <title>Genome assembly and association tests identify interacting loci associated with vigor, precocity, and sex in interspecific pistachio rootstocks.</title>
        <authorList>
            <person name="Palmer W."/>
            <person name="Jacygrad E."/>
            <person name="Sagayaradj S."/>
            <person name="Cavanaugh K."/>
            <person name="Han R."/>
            <person name="Bertier L."/>
            <person name="Beede B."/>
            <person name="Kafkas S."/>
            <person name="Golino D."/>
            <person name="Preece J."/>
            <person name="Michelmore R."/>
        </authorList>
    </citation>
    <scope>NUCLEOTIDE SEQUENCE [LARGE SCALE GENOMIC DNA]</scope>
</reference>
<dbReference type="Proteomes" id="UP001164250">
    <property type="component" value="Chromosome 3"/>
</dbReference>
<gene>
    <name evidence="1" type="ORF">Patl1_04487</name>
</gene>
<accession>A0ACC1BWW9</accession>
<keyword evidence="2" id="KW-1185">Reference proteome</keyword>
<comment type="caution">
    <text evidence="1">The sequence shown here is derived from an EMBL/GenBank/DDBJ whole genome shotgun (WGS) entry which is preliminary data.</text>
</comment>
<name>A0ACC1BWW9_9ROSI</name>
<organism evidence="1 2">
    <name type="scientific">Pistacia atlantica</name>
    <dbReference type="NCBI Taxonomy" id="434234"/>
    <lineage>
        <taxon>Eukaryota</taxon>
        <taxon>Viridiplantae</taxon>
        <taxon>Streptophyta</taxon>
        <taxon>Embryophyta</taxon>
        <taxon>Tracheophyta</taxon>
        <taxon>Spermatophyta</taxon>
        <taxon>Magnoliopsida</taxon>
        <taxon>eudicotyledons</taxon>
        <taxon>Gunneridae</taxon>
        <taxon>Pentapetalae</taxon>
        <taxon>rosids</taxon>
        <taxon>malvids</taxon>
        <taxon>Sapindales</taxon>
        <taxon>Anacardiaceae</taxon>
        <taxon>Pistacia</taxon>
    </lineage>
</organism>